<dbReference type="PANTHER" id="PTHR14136:SF17">
    <property type="entry name" value="BTB_POZ DOMAIN-CONTAINING PROTEIN KCTD9"/>
    <property type="match status" value="1"/>
</dbReference>
<dbReference type="SUPFAM" id="SSF141571">
    <property type="entry name" value="Pentapeptide repeat-like"/>
    <property type="match status" value="1"/>
</dbReference>
<dbReference type="InterPro" id="IPR051082">
    <property type="entry name" value="Pentapeptide-BTB/POZ_domain"/>
</dbReference>
<proteinExistence type="predicted"/>
<dbReference type="InterPro" id="IPR000210">
    <property type="entry name" value="BTB/POZ_dom"/>
</dbReference>
<comment type="pathway">
    <text evidence="1">Protein modification; protein ubiquitination.</text>
</comment>
<evidence type="ECO:0000313" key="3">
    <source>
        <dbReference type="EMBL" id="OTG09046.1"/>
    </source>
</evidence>
<evidence type="ECO:0000256" key="1">
    <source>
        <dbReference type="ARBA" id="ARBA00004906"/>
    </source>
</evidence>
<keyword evidence="3" id="KW-0813">Transport</keyword>
<dbReference type="Gene3D" id="3.30.710.10">
    <property type="entry name" value="Potassium Channel Kv1.1, Chain A"/>
    <property type="match status" value="1"/>
</dbReference>
<protein>
    <submittedName>
        <fullName evidence="3">Putative potassium channel, voltage dependent, Kv2.1</fullName>
    </submittedName>
</protein>
<dbReference type="InParanoid" id="A0A251TEP9"/>
<dbReference type="InterPro" id="IPR011333">
    <property type="entry name" value="SKP1/BTB/POZ_sf"/>
</dbReference>
<name>A0A251TEP9_HELAN</name>
<dbReference type="Gene3D" id="2.160.20.80">
    <property type="entry name" value="E3 ubiquitin-protein ligase SopA"/>
    <property type="match status" value="1"/>
</dbReference>
<dbReference type="EMBL" id="CM007900">
    <property type="protein sequence ID" value="OTG09046.1"/>
    <property type="molecule type" value="Genomic_DNA"/>
</dbReference>
<reference evidence="4" key="1">
    <citation type="journal article" date="2017" name="Nature">
        <title>The sunflower genome provides insights into oil metabolism, flowering and Asterid evolution.</title>
        <authorList>
            <person name="Badouin H."/>
            <person name="Gouzy J."/>
            <person name="Grassa C.J."/>
            <person name="Murat F."/>
            <person name="Staton S.E."/>
            <person name="Cottret L."/>
            <person name="Lelandais-Briere C."/>
            <person name="Owens G.L."/>
            <person name="Carrere S."/>
            <person name="Mayjonade B."/>
            <person name="Legrand L."/>
            <person name="Gill N."/>
            <person name="Kane N.C."/>
            <person name="Bowers J.E."/>
            <person name="Hubner S."/>
            <person name="Bellec A."/>
            <person name="Berard A."/>
            <person name="Berges H."/>
            <person name="Blanchet N."/>
            <person name="Boniface M.C."/>
            <person name="Brunel D."/>
            <person name="Catrice O."/>
            <person name="Chaidir N."/>
            <person name="Claudel C."/>
            <person name="Donnadieu C."/>
            <person name="Faraut T."/>
            <person name="Fievet G."/>
            <person name="Helmstetter N."/>
            <person name="King M."/>
            <person name="Knapp S.J."/>
            <person name="Lai Z."/>
            <person name="Le Paslier M.C."/>
            <person name="Lippi Y."/>
            <person name="Lorenzon L."/>
            <person name="Mandel J.R."/>
            <person name="Marage G."/>
            <person name="Marchand G."/>
            <person name="Marquand E."/>
            <person name="Bret-Mestries E."/>
            <person name="Morien E."/>
            <person name="Nambeesan S."/>
            <person name="Nguyen T."/>
            <person name="Pegot-Espagnet P."/>
            <person name="Pouilly N."/>
            <person name="Raftis F."/>
            <person name="Sallet E."/>
            <person name="Schiex T."/>
            <person name="Thomas J."/>
            <person name="Vandecasteele C."/>
            <person name="Vares D."/>
            <person name="Vear F."/>
            <person name="Vautrin S."/>
            <person name="Crespi M."/>
            <person name="Mangin B."/>
            <person name="Burke J.M."/>
            <person name="Salse J."/>
            <person name="Munos S."/>
            <person name="Vincourt P."/>
            <person name="Rieseberg L.H."/>
            <person name="Langlade N.B."/>
        </authorList>
    </citation>
    <scope>NUCLEOTIDE SEQUENCE [LARGE SCALE GENOMIC DNA]</scope>
    <source>
        <strain evidence="4">cv. SF193</strain>
    </source>
</reference>
<evidence type="ECO:0000313" key="4">
    <source>
        <dbReference type="Proteomes" id="UP000215914"/>
    </source>
</evidence>
<gene>
    <name evidence="3" type="ORF">HannXRQ_Chr11g0348521</name>
</gene>
<keyword evidence="4" id="KW-1185">Reference proteome</keyword>
<dbReference type="GO" id="GO:0034220">
    <property type="term" value="P:monoatomic ion transmembrane transport"/>
    <property type="evidence" value="ECO:0007669"/>
    <property type="project" value="UniProtKB-KW"/>
</dbReference>
<dbReference type="SUPFAM" id="SSF54695">
    <property type="entry name" value="POZ domain"/>
    <property type="match status" value="1"/>
</dbReference>
<dbReference type="PANTHER" id="PTHR14136">
    <property type="entry name" value="BTB_POZ DOMAIN-CONTAINING PROTEIN KCTD9"/>
    <property type="match status" value="1"/>
</dbReference>
<dbReference type="InterPro" id="IPR003131">
    <property type="entry name" value="T1-type_BTB"/>
</dbReference>
<dbReference type="Pfam" id="PF02214">
    <property type="entry name" value="BTB_2"/>
    <property type="match status" value="1"/>
</dbReference>
<keyword evidence="3" id="KW-0407">Ion channel</keyword>
<keyword evidence="3" id="KW-0406">Ion transport</keyword>
<dbReference type="STRING" id="4232.A0A251TEP9"/>
<feature type="domain" description="BTB" evidence="2">
    <location>
        <begin position="6"/>
        <end position="110"/>
    </location>
</feature>
<accession>A0A251TEP9</accession>
<dbReference type="Proteomes" id="UP000215914">
    <property type="component" value="Chromosome 11"/>
</dbReference>
<evidence type="ECO:0000259" key="2">
    <source>
        <dbReference type="SMART" id="SM00225"/>
    </source>
</evidence>
<dbReference type="AlphaFoldDB" id="A0A251TEP9"/>
<dbReference type="SMART" id="SM00225">
    <property type="entry name" value="BTB"/>
    <property type="match status" value="1"/>
</dbReference>
<dbReference type="GO" id="GO:0051260">
    <property type="term" value="P:protein homooligomerization"/>
    <property type="evidence" value="ECO:0007669"/>
    <property type="project" value="InterPro"/>
</dbReference>
<sequence>MIRILNTPGCGTGGKEFCTTVDTLTHREPHSMLAAMFSGRHTVCKESEKGYVFIDRDGKHFRHILNWLRDGVAPIFNLSDLERVELLREAEYYQLLGLVDRINEVLNKKEDEQMDPDFTRGDIIKCVQHAYAVGGRVRLIGVNLSGLDLSKLHLSLPHMGVDFSLACLKNVNFSCANLHLARFQVN</sequence>
<organism evidence="3 4">
    <name type="scientific">Helianthus annuus</name>
    <name type="common">Common sunflower</name>
    <dbReference type="NCBI Taxonomy" id="4232"/>
    <lineage>
        <taxon>Eukaryota</taxon>
        <taxon>Viridiplantae</taxon>
        <taxon>Streptophyta</taxon>
        <taxon>Embryophyta</taxon>
        <taxon>Tracheophyta</taxon>
        <taxon>Spermatophyta</taxon>
        <taxon>Magnoliopsida</taxon>
        <taxon>eudicotyledons</taxon>
        <taxon>Gunneridae</taxon>
        <taxon>Pentapetalae</taxon>
        <taxon>asterids</taxon>
        <taxon>campanulids</taxon>
        <taxon>Asterales</taxon>
        <taxon>Asteraceae</taxon>
        <taxon>Asteroideae</taxon>
        <taxon>Heliantheae alliance</taxon>
        <taxon>Heliantheae</taxon>
        <taxon>Helianthus</taxon>
    </lineage>
</organism>